<dbReference type="SUPFAM" id="SSF54768">
    <property type="entry name" value="dsRNA-binding domain-like"/>
    <property type="match status" value="1"/>
</dbReference>
<dbReference type="Gene3D" id="1.10.1520.10">
    <property type="entry name" value="Ribonuclease III domain"/>
    <property type="match status" value="1"/>
</dbReference>
<dbReference type="CDD" id="cd10845">
    <property type="entry name" value="DSRM_RNAse_III_family"/>
    <property type="match status" value="1"/>
</dbReference>
<evidence type="ECO:0000259" key="8">
    <source>
        <dbReference type="PROSITE" id="PS50142"/>
    </source>
</evidence>
<evidence type="ECO:0008006" key="11">
    <source>
        <dbReference type="Google" id="ProtNLM"/>
    </source>
</evidence>
<evidence type="ECO:0000256" key="6">
    <source>
        <dbReference type="SAM" id="MobiDB-lite"/>
    </source>
</evidence>
<feature type="compositionally biased region" description="Low complexity" evidence="6">
    <location>
        <begin position="218"/>
        <end position="231"/>
    </location>
</feature>
<dbReference type="InterPro" id="IPR014720">
    <property type="entry name" value="dsRBD_dom"/>
</dbReference>
<evidence type="ECO:0000313" key="10">
    <source>
        <dbReference type="Proteomes" id="UP000027222"/>
    </source>
</evidence>
<dbReference type="GO" id="GO:0005634">
    <property type="term" value="C:nucleus"/>
    <property type="evidence" value="ECO:0007669"/>
    <property type="project" value="TreeGrafter"/>
</dbReference>
<keyword evidence="3" id="KW-0378">Hydrolase</keyword>
<dbReference type="EMBL" id="KL142367">
    <property type="protein sequence ID" value="KDR85487.1"/>
    <property type="molecule type" value="Genomic_DNA"/>
</dbReference>
<feature type="compositionally biased region" description="Pro residues" evidence="6">
    <location>
        <begin position="232"/>
        <end position="249"/>
    </location>
</feature>
<keyword evidence="10" id="KW-1185">Reference proteome</keyword>
<dbReference type="GO" id="GO:0010468">
    <property type="term" value="P:regulation of gene expression"/>
    <property type="evidence" value="ECO:0007669"/>
    <property type="project" value="TreeGrafter"/>
</dbReference>
<dbReference type="Proteomes" id="UP000027222">
    <property type="component" value="Unassembled WGS sequence"/>
</dbReference>
<dbReference type="InterPro" id="IPR036389">
    <property type="entry name" value="RNase_III_sf"/>
</dbReference>
<evidence type="ECO:0000256" key="5">
    <source>
        <dbReference type="PROSITE-ProRule" id="PRU00266"/>
    </source>
</evidence>
<keyword evidence="4 5" id="KW-0694">RNA-binding</keyword>
<dbReference type="SMART" id="SM00358">
    <property type="entry name" value="DSRM"/>
    <property type="match status" value="1"/>
</dbReference>
<organism evidence="9 10">
    <name type="scientific">Galerina marginata (strain CBS 339.88)</name>
    <dbReference type="NCBI Taxonomy" id="685588"/>
    <lineage>
        <taxon>Eukaryota</taxon>
        <taxon>Fungi</taxon>
        <taxon>Dikarya</taxon>
        <taxon>Basidiomycota</taxon>
        <taxon>Agaricomycotina</taxon>
        <taxon>Agaricomycetes</taxon>
        <taxon>Agaricomycetidae</taxon>
        <taxon>Agaricales</taxon>
        <taxon>Agaricineae</taxon>
        <taxon>Strophariaceae</taxon>
        <taxon>Galerina</taxon>
    </lineage>
</organism>
<dbReference type="PANTHER" id="PTHR11207:SF0">
    <property type="entry name" value="RIBONUCLEASE 3"/>
    <property type="match status" value="1"/>
</dbReference>
<dbReference type="PANTHER" id="PTHR11207">
    <property type="entry name" value="RIBONUCLEASE III"/>
    <property type="match status" value="1"/>
</dbReference>
<accession>A0A067TT69</accession>
<dbReference type="PROSITE" id="PS50137">
    <property type="entry name" value="DS_RBD"/>
    <property type="match status" value="1"/>
</dbReference>
<dbReference type="GO" id="GO:0003725">
    <property type="term" value="F:double-stranded RNA binding"/>
    <property type="evidence" value="ECO:0007669"/>
    <property type="project" value="TreeGrafter"/>
</dbReference>
<reference evidence="10" key="1">
    <citation type="journal article" date="2014" name="Proc. Natl. Acad. Sci. U.S.A.">
        <title>Extensive sampling of basidiomycete genomes demonstrates inadequacy of the white-rot/brown-rot paradigm for wood decay fungi.</title>
        <authorList>
            <person name="Riley R."/>
            <person name="Salamov A.A."/>
            <person name="Brown D.W."/>
            <person name="Nagy L.G."/>
            <person name="Floudas D."/>
            <person name="Held B.W."/>
            <person name="Levasseur A."/>
            <person name="Lombard V."/>
            <person name="Morin E."/>
            <person name="Otillar R."/>
            <person name="Lindquist E.A."/>
            <person name="Sun H."/>
            <person name="LaButti K.M."/>
            <person name="Schmutz J."/>
            <person name="Jabbour D."/>
            <person name="Luo H."/>
            <person name="Baker S.E."/>
            <person name="Pisabarro A.G."/>
            <person name="Walton J.D."/>
            <person name="Blanchette R.A."/>
            <person name="Henrissat B."/>
            <person name="Martin F."/>
            <person name="Cullen D."/>
            <person name="Hibbett D.S."/>
            <person name="Grigoriev I.V."/>
        </authorList>
    </citation>
    <scope>NUCLEOTIDE SEQUENCE [LARGE SCALE GENOMIC DNA]</scope>
    <source>
        <strain evidence="10">CBS 339.88</strain>
    </source>
</reference>
<feature type="compositionally biased region" description="Polar residues" evidence="6">
    <location>
        <begin position="163"/>
        <end position="179"/>
    </location>
</feature>
<gene>
    <name evidence="9" type="ORF">GALMADRAFT_234389</name>
</gene>
<keyword evidence="1" id="KW-0540">Nuclease</keyword>
<keyword evidence="2" id="KW-0255">Endonuclease</keyword>
<dbReference type="SMART" id="SM00535">
    <property type="entry name" value="RIBOc"/>
    <property type="match status" value="1"/>
</dbReference>
<evidence type="ECO:0000259" key="7">
    <source>
        <dbReference type="PROSITE" id="PS50137"/>
    </source>
</evidence>
<name>A0A067TT69_GALM3</name>
<evidence type="ECO:0000256" key="3">
    <source>
        <dbReference type="ARBA" id="ARBA00022801"/>
    </source>
</evidence>
<feature type="region of interest" description="Disordered" evidence="6">
    <location>
        <begin position="211"/>
        <end position="249"/>
    </location>
</feature>
<dbReference type="Gene3D" id="3.30.160.20">
    <property type="match status" value="1"/>
</dbReference>
<dbReference type="Pfam" id="PF00035">
    <property type="entry name" value="dsrm"/>
    <property type="match status" value="1"/>
</dbReference>
<protein>
    <recommendedName>
        <fullName evidence="11">RNase III domain-containing protein</fullName>
    </recommendedName>
</protein>
<dbReference type="GO" id="GO:0006396">
    <property type="term" value="P:RNA processing"/>
    <property type="evidence" value="ECO:0007669"/>
    <property type="project" value="InterPro"/>
</dbReference>
<sequence>MADPMADLPPTGLPPLPKIDGDFDLMLDVYTHNSLRFSNTPMNNDYGDTQRLGELGSKVLDLTVTYHLYSIRPFLSAEEIQQRRVHITSDTNIDDWLKSYGLKTKLRLAPGDIHLLDNLEEMRKFFHIYIGALYIRNGLSTIQTWISRLIDPDVDIKLPNPLPQTEHQGQPQPPQMQSFGQQAYGQQAYNGQQVYGQQAYGQQAGYHPPAPIQGGFGSYSSPSSQMGSPYTAPLPPGSPPPLPGSPPTVPMPSAALSLVTLALVNQTAAQRGLQVTYPADQVGPPHQPTWTVRCCMNGQEYGRGVGKSQKIAKEEAARQAWASMGWGPS</sequence>
<dbReference type="HOGENOM" id="CLU_056047_1_0_1"/>
<dbReference type="GO" id="GO:0004525">
    <property type="term" value="F:ribonuclease III activity"/>
    <property type="evidence" value="ECO:0007669"/>
    <property type="project" value="InterPro"/>
</dbReference>
<evidence type="ECO:0000256" key="1">
    <source>
        <dbReference type="ARBA" id="ARBA00022722"/>
    </source>
</evidence>
<proteinExistence type="predicted"/>
<evidence type="ECO:0000313" key="9">
    <source>
        <dbReference type="EMBL" id="KDR85487.1"/>
    </source>
</evidence>
<dbReference type="OrthoDB" id="3353871at2759"/>
<dbReference type="PROSITE" id="PS50142">
    <property type="entry name" value="RNASE_3_2"/>
    <property type="match status" value="1"/>
</dbReference>
<dbReference type="SUPFAM" id="SSF69065">
    <property type="entry name" value="RNase III domain-like"/>
    <property type="match status" value="1"/>
</dbReference>
<dbReference type="STRING" id="685588.A0A067TT69"/>
<feature type="domain" description="RNase III" evidence="8">
    <location>
        <begin position="19"/>
        <end position="138"/>
    </location>
</feature>
<evidence type="ECO:0000256" key="2">
    <source>
        <dbReference type="ARBA" id="ARBA00022759"/>
    </source>
</evidence>
<evidence type="ECO:0000256" key="4">
    <source>
        <dbReference type="ARBA" id="ARBA00022884"/>
    </source>
</evidence>
<dbReference type="AlphaFoldDB" id="A0A067TT69"/>
<dbReference type="CDD" id="cd00593">
    <property type="entry name" value="RIBOc"/>
    <property type="match status" value="1"/>
</dbReference>
<feature type="domain" description="DRBM" evidence="7">
    <location>
        <begin position="259"/>
        <end position="326"/>
    </location>
</feature>
<dbReference type="InterPro" id="IPR000999">
    <property type="entry name" value="RNase_III_dom"/>
</dbReference>
<feature type="region of interest" description="Disordered" evidence="6">
    <location>
        <begin position="157"/>
        <end position="182"/>
    </location>
</feature>